<evidence type="ECO:0000313" key="4">
    <source>
        <dbReference type="EMBL" id="PTB97419.1"/>
    </source>
</evidence>
<evidence type="ECO:0000256" key="2">
    <source>
        <dbReference type="ARBA" id="ARBA00012438"/>
    </source>
</evidence>
<feature type="domain" description="GAF" evidence="3">
    <location>
        <begin position="17"/>
        <end position="160"/>
    </location>
</feature>
<dbReference type="SUPFAM" id="SSF55785">
    <property type="entry name" value="PYP-like sensor domain (PAS domain)"/>
    <property type="match status" value="1"/>
</dbReference>
<evidence type="ECO:0000256" key="1">
    <source>
        <dbReference type="ARBA" id="ARBA00000085"/>
    </source>
</evidence>
<dbReference type="EC" id="2.7.13.3" evidence="2"/>
<protein>
    <recommendedName>
        <fullName evidence="2">histidine kinase</fullName>
        <ecNumber evidence="2">2.7.13.3</ecNumber>
    </recommendedName>
</protein>
<gene>
    <name evidence="4" type="ORF">C9994_02925</name>
</gene>
<evidence type="ECO:0000313" key="5">
    <source>
        <dbReference type="Proteomes" id="UP000240608"/>
    </source>
</evidence>
<name>A0A2T4DUD6_9BACT</name>
<dbReference type="AlphaFoldDB" id="A0A2T4DUD6"/>
<dbReference type="Proteomes" id="UP000240608">
    <property type="component" value="Unassembled WGS sequence"/>
</dbReference>
<evidence type="ECO:0000259" key="3">
    <source>
        <dbReference type="SMART" id="SM00065"/>
    </source>
</evidence>
<comment type="catalytic activity">
    <reaction evidence="1">
        <text>ATP + protein L-histidine = ADP + protein N-phospho-L-histidine.</text>
        <dbReference type="EC" id="2.7.13.3"/>
    </reaction>
</comment>
<dbReference type="Gene3D" id="1.10.287.130">
    <property type="match status" value="1"/>
</dbReference>
<reference evidence="4 5" key="1">
    <citation type="submission" date="2018-03" db="EMBL/GenBank/DDBJ databases">
        <title>Cross-interface Injection: A General Nanoliter Liquid Handling Method Applied to Single Cells Genome Amplification Automated Nanoliter Liquid Handling Applied to Single Cell Multiple Displacement Amplification.</title>
        <authorList>
            <person name="Yun J."/>
            <person name="Xu P."/>
            <person name="Xu J."/>
            <person name="Dai X."/>
            <person name="Wang Y."/>
            <person name="Zheng X."/>
            <person name="Cao C."/>
            <person name="Yi Q."/>
            <person name="Zhu Y."/>
            <person name="Wang L."/>
            <person name="Dong Z."/>
            <person name="Huang Y."/>
            <person name="Huang L."/>
            <person name="Du W."/>
        </authorList>
    </citation>
    <scope>NUCLEOTIDE SEQUENCE [LARGE SCALE GENOMIC DNA]</scope>
    <source>
        <strain evidence="4 5">Z-D1-2</strain>
    </source>
</reference>
<dbReference type="EMBL" id="PYVU01000014">
    <property type="protein sequence ID" value="PTB97419.1"/>
    <property type="molecule type" value="Genomic_DNA"/>
</dbReference>
<dbReference type="SUPFAM" id="SSF47384">
    <property type="entry name" value="Homodimeric domain of signal transducing histidine kinase"/>
    <property type="match status" value="1"/>
</dbReference>
<dbReference type="PANTHER" id="PTHR43102:SF2">
    <property type="entry name" value="GAF DOMAIN-CONTAINING PROTEIN"/>
    <property type="match status" value="1"/>
</dbReference>
<dbReference type="CDD" id="cd00082">
    <property type="entry name" value="HisKA"/>
    <property type="match status" value="1"/>
</dbReference>
<dbReference type="Pfam" id="PF08447">
    <property type="entry name" value="PAS_3"/>
    <property type="match status" value="1"/>
</dbReference>
<accession>A0A2T4DUD6</accession>
<sequence>MNKRLKDLNSYGILDTPADKELDEITELASIICDTPISLITILDDKRQWFKSNKGFDVSETEIEASFCQHALHKPGEVLVVNDALKDERFINNKLVLEDPNIRFYAGAPLVAGTNSVLGTLCIIDIKPRELSEDQKRALQILAKKAMDIIETNKTLNMLKASVKLNLERLTKITQNIPLGIFELEVSSSGVIRFVFLSEGMKKIHPSINLEGWLEDPTIGFSIMHPDDITPLKNAIRESIKNHENIYHEYRVRTKSGYEWHSIYGQPEKTVDGDTLIYGAFTNITHHIVYEKALEQIAFDISHVLRSPVTTILGITNLLESEKELSAEKLKEYSGYIKTVSHELEKFTRELNVVYNLKKRKIAYYRRKI</sequence>
<dbReference type="InterPro" id="IPR036097">
    <property type="entry name" value="HisK_dim/P_sf"/>
</dbReference>
<dbReference type="Gene3D" id="3.30.450.20">
    <property type="entry name" value="PAS domain"/>
    <property type="match status" value="1"/>
</dbReference>
<dbReference type="InterPro" id="IPR035965">
    <property type="entry name" value="PAS-like_dom_sf"/>
</dbReference>
<dbReference type="GO" id="GO:0000155">
    <property type="term" value="F:phosphorelay sensor kinase activity"/>
    <property type="evidence" value="ECO:0007669"/>
    <property type="project" value="InterPro"/>
</dbReference>
<dbReference type="SMART" id="SM00065">
    <property type="entry name" value="GAF"/>
    <property type="match status" value="1"/>
</dbReference>
<comment type="caution">
    <text evidence="4">The sequence shown here is derived from an EMBL/GenBank/DDBJ whole genome shotgun (WGS) entry which is preliminary data.</text>
</comment>
<dbReference type="Gene3D" id="3.30.450.40">
    <property type="match status" value="1"/>
</dbReference>
<organism evidence="4 5">
    <name type="scientific">Marivirga lumbricoides</name>
    <dbReference type="NCBI Taxonomy" id="1046115"/>
    <lineage>
        <taxon>Bacteria</taxon>
        <taxon>Pseudomonadati</taxon>
        <taxon>Bacteroidota</taxon>
        <taxon>Cytophagia</taxon>
        <taxon>Cytophagales</taxon>
        <taxon>Marivirgaceae</taxon>
        <taxon>Marivirga</taxon>
    </lineage>
</organism>
<dbReference type="InterPro" id="IPR013655">
    <property type="entry name" value="PAS_fold_3"/>
</dbReference>
<dbReference type="InterPro" id="IPR029016">
    <property type="entry name" value="GAF-like_dom_sf"/>
</dbReference>
<dbReference type="PANTHER" id="PTHR43102">
    <property type="entry name" value="SLR1143 PROTEIN"/>
    <property type="match status" value="1"/>
</dbReference>
<dbReference type="SUPFAM" id="SSF55781">
    <property type="entry name" value="GAF domain-like"/>
    <property type="match status" value="1"/>
</dbReference>
<proteinExistence type="predicted"/>
<dbReference type="InterPro" id="IPR003661">
    <property type="entry name" value="HisK_dim/P_dom"/>
</dbReference>
<dbReference type="Pfam" id="PF01590">
    <property type="entry name" value="GAF"/>
    <property type="match status" value="1"/>
</dbReference>
<dbReference type="InterPro" id="IPR003018">
    <property type="entry name" value="GAF"/>
</dbReference>